<dbReference type="PANTHER" id="PTHR12771">
    <property type="entry name" value="ENGULFMENT AND CELL MOTILITY"/>
    <property type="match status" value="1"/>
</dbReference>
<reference evidence="3" key="1">
    <citation type="journal article" date="2014" name="Nat. Genet.">
        <title>Genome of the human hookworm Necator americanus.</title>
        <authorList>
            <person name="Tang Y.T."/>
            <person name="Gao X."/>
            <person name="Rosa B.A."/>
            <person name="Abubucker S."/>
            <person name="Hallsworth-Pepin K."/>
            <person name="Martin J."/>
            <person name="Tyagi R."/>
            <person name="Heizer E."/>
            <person name="Zhang X."/>
            <person name="Bhonagiri-Palsikar V."/>
            <person name="Minx P."/>
            <person name="Warren W.C."/>
            <person name="Wang Q."/>
            <person name="Zhan B."/>
            <person name="Hotez P.J."/>
            <person name="Sternberg P.W."/>
            <person name="Dougall A."/>
            <person name="Gaze S.T."/>
            <person name="Mulvenna J."/>
            <person name="Sotillo J."/>
            <person name="Ranganathan S."/>
            <person name="Rabelo E.M."/>
            <person name="Wilson R.K."/>
            <person name="Felgner P.L."/>
            <person name="Bethony J."/>
            <person name="Hawdon J.M."/>
            <person name="Gasser R.B."/>
            <person name="Loukas A."/>
            <person name="Mitreva M."/>
        </authorList>
    </citation>
    <scope>NUCLEOTIDE SEQUENCE [LARGE SCALE GENOMIC DNA]</scope>
</reference>
<accession>W2T2P3</accession>
<protein>
    <submittedName>
        <fullName evidence="2">ELMO/CED-12 family protein</fullName>
    </submittedName>
</protein>
<dbReference type="PANTHER" id="PTHR12771:SF2">
    <property type="entry name" value="ELMO DOMAIN-CONTAINING PROTEIN 3"/>
    <property type="match status" value="1"/>
</dbReference>
<dbReference type="STRING" id="51031.W2T2P3"/>
<dbReference type="InterPro" id="IPR050868">
    <property type="entry name" value="ELMO_domain-containing"/>
</dbReference>
<sequence>MLSICCINLMLTFENDTQFCWPYVVGQRNSEKKIELRFPDGPPLINTNGVTLNGHDCRRQSSDKDHHYFHDSDPLIEEILNENYDHEMAAVASTMSAVHPTTLDVIVQKCLCRPKHHLESNSLKRERTLLLALSTVPYCLASTTQWSILRAFYSAVATFALDDPSLASECPRKGNHWQIVGFQGSDPATDFRGTGILGLIQLYCVVKNLPESKLATIVQLSRGEPNDFPLAVVGINITALLVARLRNGELLESAVACGGYLKAINQLYQSSLVLFCKQWKEENCSVKDCQHLLNSELINFDFKH</sequence>
<dbReference type="EMBL" id="KI660244">
    <property type="protein sequence ID" value="ETN76183.1"/>
    <property type="molecule type" value="Genomic_DNA"/>
</dbReference>
<organism evidence="2 3">
    <name type="scientific">Necator americanus</name>
    <name type="common">Human hookworm</name>
    <dbReference type="NCBI Taxonomy" id="51031"/>
    <lineage>
        <taxon>Eukaryota</taxon>
        <taxon>Metazoa</taxon>
        <taxon>Ecdysozoa</taxon>
        <taxon>Nematoda</taxon>
        <taxon>Chromadorea</taxon>
        <taxon>Rhabditida</taxon>
        <taxon>Rhabditina</taxon>
        <taxon>Rhabditomorpha</taxon>
        <taxon>Strongyloidea</taxon>
        <taxon>Ancylostomatidae</taxon>
        <taxon>Bunostominae</taxon>
        <taxon>Necator</taxon>
    </lineage>
</organism>
<dbReference type="InterPro" id="IPR006816">
    <property type="entry name" value="ELMO_dom"/>
</dbReference>
<feature type="domain" description="ELMO" evidence="1">
    <location>
        <begin position="144"/>
        <end position="304"/>
    </location>
</feature>
<dbReference type="KEGG" id="nai:NECAME_11870"/>
<dbReference type="AlphaFoldDB" id="W2T2P3"/>
<name>W2T2P3_NECAM</name>
<dbReference type="OMA" id="EWCEIEL"/>
<evidence type="ECO:0000313" key="2">
    <source>
        <dbReference type="EMBL" id="ETN76183.1"/>
    </source>
</evidence>
<dbReference type="OrthoDB" id="266227at2759"/>
<proteinExistence type="predicted"/>
<evidence type="ECO:0000313" key="3">
    <source>
        <dbReference type="Proteomes" id="UP000053676"/>
    </source>
</evidence>
<dbReference type="Pfam" id="PF04727">
    <property type="entry name" value="ELMO_CED12"/>
    <property type="match status" value="1"/>
</dbReference>
<evidence type="ECO:0000259" key="1">
    <source>
        <dbReference type="PROSITE" id="PS51335"/>
    </source>
</evidence>
<keyword evidence="3" id="KW-1185">Reference proteome</keyword>
<gene>
    <name evidence="2" type="ORF">NECAME_11870</name>
</gene>
<dbReference type="PROSITE" id="PS51335">
    <property type="entry name" value="ELMO"/>
    <property type="match status" value="1"/>
</dbReference>
<dbReference type="Proteomes" id="UP000053676">
    <property type="component" value="Unassembled WGS sequence"/>
</dbReference>